<protein>
    <submittedName>
        <fullName evidence="2">Uncharacterized protein</fullName>
    </submittedName>
</protein>
<feature type="region of interest" description="Disordered" evidence="1">
    <location>
        <begin position="41"/>
        <end position="71"/>
    </location>
</feature>
<evidence type="ECO:0000256" key="1">
    <source>
        <dbReference type="SAM" id="MobiDB-lite"/>
    </source>
</evidence>
<dbReference type="EMBL" id="JYDH01000003">
    <property type="protein sequence ID" value="KRY42630.1"/>
    <property type="molecule type" value="Genomic_DNA"/>
</dbReference>
<evidence type="ECO:0000313" key="3">
    <source>
        <dbReference type="Proteomes" id="UP000054776"/>
    </source>
</evidence>
<sequence>MLFFGKLNPKLIRLAAFYSVCKNRRRVLYACDAQILLGQPNVGSQEEDGRTSSTAANGEAIDTTGPKDSTRIDGYAKQARAANERLAQSRELAIYGADLNHRRLPV</sequence>
<keyword evidence="3" id="KW-1185">Reference proteome</keyword>
<dbReference type="Proteomes" id="UP000054776">
    <property type="component" value="Unassembled WGS sequence"/>
</dbReference>
<dbReference type="AlphaFoldDB" id="A0A0V1C079"/>
<proteinExistence type="predicted"/>
<dbReference type="OrthoDB" id="10549399at2759"/>
<dbReference type="InParanoid" id="A0A0V1C079"/>
<reference evidence="2 3" key="1">
    <citation type="submission" date="2015-01" db="EMBL/GenBank/DDBJ databases">
        <title>Evolution of Trichinella species and genotypes.</title>
        <authorList>
            <person name="Korhonen P.K."/>
            <person name="Edoardo P."/>
            <person name="Giuseppe L.R."/>
            <person name="Gasser R.B."/>
        </authorList>
    </citation>
    <scope>NUCLEOTIDE SEQUENCE [LARGE SCALE GENOMIC DNA]</scope>
    <source>
        <strain evidence="2">ISS3</strain>
    </source>
</reference>
<organism evidence="2 3">
    <name type="scientific">Trichinella spiralis</name>
    <name type="common">Trichina worm</name>
    <dbReference type="NCBI Taxonomy" id="6334"/>
    <lineage>
        <taxon>Eukaryota</taxon>
        <taxon>Metazoa</taxon>
        <taxon>Ecdysozoa</taxon>
        <taxon>Nematoda</taxon>
        <taxon>Enoplea</taxon>
        <taxon>Dorylaimia</taxon>
        <taxon>Trichinellida</taxon>
        <taxon>Trichinellidae</taxon>
        <taxon>Trichinella</taxon>
    </lineage>
</organism>
<evidence type="ECO:0000313" key="2">
    <source>
        <dbReference type="EMBL" id="KRY42630.1"/>
    </source>
</evidence>
<comment type="caution">
    <text evidence="2">The sequence shown here is derived from an EMBL/GenBank/DDBJ whole genome shotgun (WGS) entry which is preliminary data.</text>
</comment>
<accession>A0A0V1C079</accession>
<gene>
    <name evidence="2" type="ORF">T01_4763</name>
</gene>
<name>A0A0V1C079_TRISP</name>